<keyword evidence="2" id="KW-0521">NADP</keyword>
<dbReference type="Pfam" id="PF00106">
    <property type="entry name" value="adh_short"/>
    <property type="match status" value="1"/>
</dbReference>
<evidence type="ECO:0000256" key="1">
    <source>
        <dbReference type="ARBA" id="ARBA00006484"/>
    </source>
</evidence>
<dbReference type="PANTHER" id="PTHR42760:SF127">
    <property type="entry name" value="3-KETOACYL-ACYL CARRIER PROTEIN REDUCTASE-RELATED"/>
    <property type="match status" value="1"/>
</dbReference>
<gene>
    <name evidence="5" type="ORF">AC579_165</name>
</gene>
<protein>
    <recommendedName>
        <fullName evidence="7">Ketoreductase (KR) domain-containing protein</fullName>
    </recommendedName>
</protein>
<evidence type="ECO:0000256" key="3">
    <source>
        <dbReference type="ARBA" id="ARBA00023002"/>
    </source>
</evidence>
<dbReference type="CDD" id="cd05233">
    <property type="entry name" value="SDR_c"/>
    <property type="match status" value="1"/>
</dbReference>
<keyword evidence="3" id="KW-0560">Oxidoreductase</keyword>
<evidence type="ECO:0000313" key="5">
    <source>
        <dbReference type="EMBL" id="KXT11608.1"/>
    </source>
</evidence>
<name>A0A139IA39_9PEZI</name>
<dbReference type="Gene3D" id="3.40.50.720">
    <property type="entry name" value="NAD(P)-binding Rossmann-like Domain"/>
    <property type="match status" value="1"/>
</dbReference>
<dbReference type="EMBL" id="LFZO01000191">
    <property type="protein sequence ID" value="KXT11608.1"/>
    <property type="molecule type" value="Genomic_DNA"/>
</dbReference>
<evidence type="ECO:0008006" key="7">
    <source>
        <dbReference type="Google" id="ProtNLM"/>
    </source>
</evidence>
<accession>A0A139IA39</accession>
<evidence type="ECO:0000256" key="4">
    <source>
        <dbReference type="RuleBase" id="RU000363"/>
    </source>
</evidence>
<dbReference type="InterPro" id="IPR036291">
    <property type="entry name" value="NAD(P)-bd_dom_sf"/>
</dbReference>
<evidence type="ECO:0000313" key="6">
    <source>
        <dbReference type="Proteomes" id="UP000073492"/>
    </source>
</evidence>
<dbReference type="InterPro" id="IPR020904">
    <property type="entry name" value="Sc_DH/Rdtase_CS"/>
</dbReference>
<dbReference type="AlphaFoldDB" id="A0A139IA39"/>
<dbReference type="OrthoDB" id="417891at2759"/>
<dbReference type="FunFam" id="3.40.50.720:FF:000173">
    <property type="entry name" value="3-oxoacyl-[acyl-carrier protein] reductase"/>
    <property type="match status" value="1"/>
</dbReference>
<dbReference type="PROSITE" id="PS00061">
    <property type="entry name" value="ADH_SHORT"/>
    <property type="match status" value="1"/>
</dbReference>
<comment type="caution">
    <text evidence="5">The sequence shown here is derived from an EMBL/GenBank/DDBJ whole genome shotgun (WGS) entry which is preliminary data.</text>
</comment>
<dbReference type="GO" id="GO:0006633">
    <property type="term" value="P:fatty acid biosynthetic process"/>
    <property type="evidence" value="ECO:0007669"/>
    <property type="project" value="TreeGrafter"/>
</dbReference>
<dbReference type="PANTHER" id="PTHR42760">
    <property type="entry name" value="SHORT-CHAIN DEHYDROGENASES/REDUCTASES FAMILY MEMBER"/>
    <property type="match status" value="1"/>
</dbReference>
<dbReference type="GO" id="GO:0048038">
    <property type="term" value="F:quinone binding"/>
    <property type="evidence" value="ECO:0007669"/>
    <property type="project" value="TreeGrafter"/>
</dbReference>
<dbReference type="PRINTS" id="PR00081">
    <property type="entry name" value="GDHRDH"/>
</dbReference>
<proteinExistence type="inferred from homology"/>
<dbReference type="STRING" id="113226.A0A139IA39"/>
<dbReference type="PRINTS" id="PR00080">
    <property type="entry name" value="SDRFAMILY"/>
</dbReference>
<dbReference type="InterPro" id="IPR002347">
    <property type="entry name" value="SDR_fam"/>
</dbReference>
<reference evidence="5 6" key="1">
    <citation type="submission" date="2015-07" db="EMBL/GenBank/DDBJ databases">
        <title>Comparative genomics of the Sigatoka disease complex on banana suggests a link between parallel evolutionary changes in Pseudocercospora fijiensis and Pseudocercospora eumusae and increased virulence on the banana host.</title>
        <authorList>
            <person name="Chang T.-C."/>
            <person name="Salvucci A."/>
            <person name="Crous P.W."/>
            <person name="Stergiopoulos I."/>
        </authorList>
    </citation>
    <scope>NUCLEOTIDE SEQUENCE [LARGE SCALE GENOMIC DNA]</scope>
    <source>
        <strain evidence="5 6">CBS 116634</strain>
    </source>
</reference>
<organism evidence="5 6">
    <name type="scientific">Pseudocercospora musae</name>
    <dbReference type="NCBI Taxonomy" id="113226"/>
    <lineage>
        <taxon>Eukaryota</taxon>
        <taxon>Fungi</taxon>
        <taxon>Dikarya</taxon>
        <taxon>Ascomycota</taxon>
        <taxon>Pezizomycotina</taxon>
        <taxon>Dothideomycetes</taxon>
        <taxon>Dothideomycetidae</taxon>
        <taxon>Mycosphaerellales</taxon>
        <taxon>Mycosphaerellaceae</taxon>
        <taxon>Pseudocercospora</taxon>
    </lineage>
</organism>
<keyword evidence="6" id="KW-1185">Reference proteome</keyword>
<dbReference type="SUPFAM" id="SSF51735">
    <property type="entry name" value="NAD(P)-binding Rossmann-fold domains"/>
    <property type="match status" value="1"/>
</dbReference>
<dbReference type="Proteomes" id="UP000073492">
    <property type="component" value="Unassembled WGS sequence"/>
</dbReference>
<dbReference type="GO" id="GO:0016616">
    <property type="term" value="F:oxidoreductase activity, acting on the CH-OH group of donors, NAD or NADP as acceptor"/>
    <property type="evidence" value="ECO:0007669"/>
    <property type="project" value="TreeGrafter"/>
</dbReference>
<comment type="similarity">
    <text evidence="1 4">Belongs to the short-chain dehydrogenases/reductases (SDR) family.</text>
</comment>
<sequence length="326" mass="34863">MCESTRREVCEVARSCPATTTETGKVGLKAPTVFTLDRSFVASLTLLAPHSQKTTSGREHWTRTKLPIRVLMPAIDNEIWGKLALVTGASGGIGAACARDLFVNGANLALTYSSNKTSVEELFHELSQKDGSRKITSHQADMASDADLKRLYEEIKSSHGKGPDILVANAGYGKRTSSILDIDVEEWDYTINVNLRASFILTKLAVAHMIEQRWGRIIYISSIAAGGTSINGCHYSASKAGVQGLSKNLAIKLGKDGITCNDVAPAMITGTGMIPDEEFLKGTPGDVRNIPVGRAGTTQECANVVTMLCRTGYITGQSILLSGGLK</sequence>
<evidence type="ECO:0000256" key="2">
    <source>
        <dbReference type="ARBA" id="ARBA00022857"/>
    </source>
</evidence>